<protein>
    <recommendedName>
        <fullName evidence="11">LisH domain-containing protein ARMC9</fullName>
    </recommendedName>
</protein>
<evidence type="ECO:0000256" key="1">
    <source>
        <dbReference type="ARBA" id="ARBA00004120"/>
    </source>
</evidence>
<dbReference type="GO" id="GO:0005814">
    <property type="term" value="C:centriole"/>
    <property type="evidence" value="ECO:0007669"/>
    <property type="project" value="TreeGrafter"/>
</dbReference>
<dbReference type="PANTHER" id="PTHR14881:SF4">
    <property type="entry name" value="LISH DOMAIN-CONTAINING PROTEIN ARMC9"/>
    <property type="match status" value="1"/>
</dbReference>
<keyword evidence="3" id="KW-0966">Cell projection</keyword>
<dbReference type="InterPro" id="IPR016024">
    <property type="entry name" value="ARM-type_fold"/>
</dbReference>
<dbReference type="InterPro" id="IPR011989">
    <property type="entry name" value="ARM-like"/>
</dbReference>
<dbReference type="Pfam" id="PF21050">
    <property type="entry name" value="ARMC9_ARM"/>
    <property type="match status" value="1"/>
</dbReference>
<dbReference type="GO" id="GO:0097542">
    <property type="term" value="C:ciliary tip"/>
    <property type="evidence" value="ECO:0007669"/>
    <property type="project" value="TreeGrafter"/>
</dbReference>
<evidence type="ECO:0000256" key="3">
    <source>
        <dbReference type="ARBA" id="ARBA00023273"/>
    </source>
</evidence>
<dbReference type="Gene3D" id="1.25.10.10">
    <property type="entry name" value="Leucine-rich Repeat Variant"/>
    <property type="match status" value="1"/>
</dbReference>
<dbReference type="AlphaFoldDB" id="A0AAU9IRR8"/>
<keyword evidence="10" id="KW-1185">Reference proteome</keyword>
<proteinExistence type="predicted"/>
<dbReference type="GO" id="GO:0060271">
    <property type="term" value="P:cilium assembly"/>
    <property type="evidence" value="ECO:0007669"/>
    <property type="project" value="InterPro"/>
</dbReference>
<dbReference type="EMBL" id="CAJZBQ010000016">
    <property type="protein sequence ID" value="CAG9316744.1"/>
    <property type="molecule type" value="Genomic_DNA"/>
</dbReference>
<dbReference type="PANTHER" id="PTHR14881">
    <property type="entry name" value="LISH DOMAIN-CONTAINING PROTEIN ARMC9"/>
    <property type="match status" value="1"/>
</dbReference>
<evidence type="ECO:0000259" key="7">
    <source>
        <dbReference type="Pfam" id="PF21050"/>
    </source>
</evidence>
<dbReference type="SUPFAM" id="SSF48371">
    <property type="entry name" value="ARM repeat"/>
    <property type="match status" value="1"/>
</dbReference>
<dbReference type="InterPro" id="IPR040369">
    <property type="entry name" value="ARMC9"/>
</dbReference>
<comment type="caution">
    <text evidence="9">The sequence shown here is derived from an EMBL/GenBank/DDBJ whole genome shotgun (WGS) entry which is preliminary data.</text>
</comment>
<evidence type="ECO:0000256" key="5">
    <source>
        <dbReference type="SAM" id="Coils"/>
    </source>
</evidence>
<dbReference type="GO" id="GO:0036064">
    <property type="term" value="C:ciliary basal body"/>
    <property type="evidence" value="ECO:0007669"/>
    <property type="project" value="InterPro"/>
</dbReference>
<evidence type="ECO:0000313" key="10">
    <source>
        <dbReference type="Proteomes" id="UP001162131"/>
    </source>
</evidence>
<comment type="subcellular location">
    <subcellularLocation>
        <location evidence="1">Cytoplasm</location>
        <location evidence="1">Cytoskeleton</location>
        <location evidence="1">Cilium basal body</location>
    </subcellularLocation>
</comment>
<dbReference type="InterPro" id="IPR056327">
    <property type="entry name" value="ARMC9_CTLH-like_dom"/>
</dbReference>
<sequence>MQVSQISREPNHQAIIEAIKEYLHEHRYTETLQSIEREHTVGKSMFFDSLNHALDNGEKESFFNIWNSNVSQELKSSTEGQVLEFYIRVFFAIYPCHDIKGRASIKDPNNKVFKQNMNDLKNFLESRGPALASLEEILPFYALPYMPNPIGHKGFKDLFTMKWLNELKLRVGNFIQEKDPQTVPTILDKMYMTYMENSRTQSRGREDSKRSQALEKEIQNLKHENEILVAQQSHLQPNNWEIQCREIYQTAKEFSKLLQLSLTGKAVNESLSRAAYEKLAKFDKIINKPSQELIENPSPQPSFFKSSEIRLIKGYSYLPPINYASIIRDISSLQDDLQICAILQALRWRLTRSQFSVRKEQLENYIRFNILCTIKPHDLLLDQLLTSTRRVKEFTVRFLNVISSESKGRSYLLQKDNLIALLVQILYSEKQDTILRQNALGVLQKLSLRKAAQSIMIELNMLDWLMKILKYDLDNIGDYTLEYAAALLMNLSLRKAGKNKLEEHASDVMTMLNKFLNHSNTQVKTYINGTLYSILTRQSMKEAAIKIGMEKRLRNLSINAEESIKRQISFILEQIKHEGESESSTEDEQEEVEDEEFEGDDLIAEEEDMDDIIVQQGVLTGEGLLREKYSQQGPHSSEPKKKRSSTEQPNAKQREVSDSSTKLEVLMRESPKRKDTRVVPAADLQPPKIEKAESEQIDYTKAFTSRSKIPRTPI</sequence>
<feature type="region of interest" description="Disordered" evidence="6">
    <location>
        <begin position="576"/>
        <end position="598"/>
    </location>
</feature>
<dbReference type="InterPro" id="IPR048959">
    <property type="entry name" value="ARMC9_ARM_dom"/>
</dbReference>
<feature type="compositionally biased region" description="Basic and acidic residues" evidence="6">
    <location>
        <begin position="665"/>
        <end position="677"/>
    </location>
</feature>
<dbReference type="GO" id="GO:0005813">
    <property type="term" value="C:centrosome"/>
    <property type="evidence" value="ECO:0007669"/>
    <property type="project" value="UniProtKB-SubCell"/>
</dbReference>
<evidence type="ECO:0000256" key="4">
    <source>
        <dbReference type="PROSITE-ProRule" id="PRU00259"/>
    </source>
</evidence>
<reference evidence="9" key="1">
    <citation type="submission" date="2021-09" db="EMBL/GenBank/DDBJ databases">
        <authorList>
            <consortium name="AG Swart"/>
            <person name="Singh M."/>
            <person name="Singh A."/>
            <person name="Seah K."/>
            <person name="Emmerich C."/>
        </authorList>
    </citation>
    <scope>NUCLEOTIDE SEQUENCE</scope>
    <source>
        <strain evidence="9">ATCC30299</strain>
    </source>
</reference>
<keyword evidence="5" id="KW-0175">Coiled coil</keyword>
<feature type="domain" description="ARMC9 CTLH-like" evidence="8">
    <location>
        <begin position="50"/>
        <end position="177"/>
    </location>
</feature>
<feature type="region of interest" description="Disordered" evidence="6">
    <location>
        <begin position="629"/>
        <end position="714"/>
    </location>
</feature>
<dbReference type="Pfam" id="PF23138">
    <property type="entry name" value="CTLH_Armc9"/>
    <property type="match status" value="1"/>
</dbReference>
<dbReference type="InterPro" id="IPR000225">
    <property type="entry name" value="Armadillo"/>
</dbReference>
<evidence type="ECO:0000313" key="9">
    <source>
        <dbReference type="EMBL" id="CAG9316744.1"/>
    </source>
</evidence>
<feature type="repeat" description="ARM" evidence="4">
    <location>
        <begin position="417"/>
        <end position="461"/>
    </location>
</feature>
<keyword evidence="2" id="KW-0970">Cilium biogenesis/degradation</keyword>
<dbReference type="Proteomes" id="UP001162131">
    <property type="component" value="Unassembled WGS sequence"/>
</dbReference>
<feature type="compositionally biased region" description="Acidic residues" evidence="6">
    <location>
        <begin position="581"/>
        <end position="598"/>
    </location>
</feature>
<dbReference type="PROSITE" id="PS50176">
    <property type="entry name" value="ARM_REPEAT"/>
    <property type="match status" value="1"/>
</dbReference>
<evidence type="ECO:0000256" key="2">
    <source>
        <dbReference type="ARBA" id="ARBA00022794"/>
    </source>
</evidence>
<feature type="coiled-coil region" evidence="5">
    <location>
        <begin position="204"/>
        <end position="231"/>
    </location>
</feature>
<accession>A0AAU9IRR8</accession>
<evidence type="ECO:0008006" key="11">
    <source>
        <dbReference type="Google" id="ProtNLM"/>
    </source>
</evidence>
<name>A0AAU9IRR8_9CILI</name>
<evidence type="ECO:0000259" key="8">
    <source>
        <dbReference type="Pfam" id="PF23138"/>
    </source>
</evidence>
<organism evidence="9 10">
    <name type="scientific">Blepharisma stoltei</name>
    <dbReference type="NCBI Taxonomy" id="1481888"/>
    <lineage>
        <taxon>Eukaryota</taxon>
        <taxon>Sar</taxon>
        <taxon>Alveolata</taxon>
        <taxon>Ciliophora</taxon>
        <taxon>Postciliodesmatophora</taxon>
        <taxon>Heterotrichea</taxon>
        <taxon>Heterotrichida</taxon>
        <taxon>Blepharismidae</taxon>
        <taxon>Blepharisma</taxon>
    </lineage>
</organism>
<evidence type="ECO:0000256" key="6">
    <source>
        <dbReference type="SAM" id="MobiDB-lite"/>
    </source>
</evidence>
<gene>
    <name evidence="9" type="ORF">BSTOLATCC_MIC16846</name>
</gene>
<feature type="domain" description="LisH" evidence="7">
    <location>
        <begin position="456"/>
        <end position="575"/>
    </location>
</feature>